<evidence type="ECO:0000256" key="1">
    <source>
        <dbReference type="SAM" id="MobiDB-lite"/>
    </source>
</evidence>
<dbReference type="InterPro" id="IPR016024">
    <property type="entry name" value="ARM-type_fold"/>
</dbReference>
<organism evidence="2 3">
    <name type="scientific">Paracoccus litorisediminis</name>
    <dbReference type="NCBI Taxonomy" id="2006130"/>
    <lineage>
        <taxon>Bacteria</taxon>
        <taxon>Pseudomonadati</taxon>
        <taxon>Pseudomonadota</taxon>
        <taxon>Alphaproteobacteria</taxon>
        <taxon>Rhodobacterales</taxon>
        <taxon>Paracoccaceae</taxon>
        <taxon>Paracoccus</taxon>
    </lineage>
</organism>
<dbReference type="Pfam" id="PF08713">
    <property type="entry name" value="DNA_alkylation"/>
    <property type="match status" value="1"/>
</dbReference>
<evidence type="ECO:0000313" key="3">
    <source>
        <dbReference type="Proteomes" id="UP000449846"/>
    </source>
</evidence>
<dbReference type="SUPFAM" id="SSF48371">
    <property type="entry name" value="ARM repeat"/>
    <property type="match status" value="1"/>
</dbReference>
<dbReference type="AlphaFoldDB" id="A0A844HFB8"/>
<feature type="region of interest" description="Disordered" evidence="1">
    <location>
        <begin position="224"/>
        <end position="244"/>
    </location>
</feature>
<dbReference type="PANTHER" id="PTHR34070">
    <property type="entry name" value="ARMADILLO-TYPE FOLD"/>
    <property type="match status" value="1"/>
</dbReference>
<reference evidence="2 3" key="1">
    <citation type="submission" date="2019-11" db="EMBL/GenBank/DDBJ databases">
        <authorList>
            <person name="Dong K."/>
        </authorList>
    </citation>
    <scope>NUCLEOTIDE SEQUENCE [LARGE SCALE GENOMIC DNA]</scope>
    <source>
        <strain evidence="2 3">NBRC 112902</strain>
    </source>
</reference>
<protein>
    <submittedName>
        <fullName evidence="2">DNA alkylation repair protein</fullName>
    </submittedName>
</protein>
<dbReference type="EMBL" id="WMIG01000001">
    <property type="protein sequence ID" value="MTH58250.1"/>
    <property type="molecule type" value="Genomic_DNA"/>
</dbReference>
<gene>
    <name evidence="2" type="ORF">GL300_03370</name>
</gene>
<comment type="caution">
    <text evidence="2">The sequence shown here is derived from an EMBL/GenBank/DDBJ whole genome shotgun (WGS) entry which is preliminary data.</text>
</comment>
<evidence type="ECO:0000313" key="2">
    <source>
        <dbReference type="EMBL" id="MTH58250.1"/>
    </source>
</evidence>
<keyword evidence="3" id="KW-1185">Reference proteome</keyword>
<proteinExistence type="predicted"/>
<name>A0A844HFB8_9RHOB</name>
<dbReference type="Proteomes" id="UP000449846">
    <property type="component" value="Unassembled WGS sequence"/>
</dbReference>
<dbReference type="CDD" id="cd06561">
    <property type="entry name" value="AlkD_like"/>
    <property type="match status" value="1"/>
</dbReference>
<dbReference type="Gene3D" id="1.25.10.90">
    <property type="match status" value="1"/>
</dbReference>
<dbReference type="PANTHER" id="PTHR34070:SF1">
    <property type="entry name" value="DNA ALKYLATION REPAIR PROTEIN"/>
    <property type="match status" value="1"/>
</dbReference>
<dbReference type="InterPro" id="IPR014825">
    <property type="entry name" value="DNA_alkylation"/>
</dbReference>
<accession>A0A844HFB8</accession>
<sequence>MPQVAELRALGDEAKAVEAAAYHKAKRVYLGVSVPEIDELAKGWRADLDVEGRLELAQALWATDIHEARVAAAKLLTQARIRPDDGAWRLIASWVPDFNGWAIADQVMKAGEKRLVADPSRLDEVETWLVHPSFWVRRAALVGTLPWTHLRNPKPDELAQRERILGWLERLADDRDGFVQKAIGWWLRDLSKHEPQRVRDWLEAHGARLKPFARREALRRIGYLPGMDDQPGTEDLPPVDDQPS</sequence>